<name>A0A0J1H846_9GAMM</name>
<dbReference type="AlphaFoldDB" id="A0A0J1H846"/>
<evidence type="ECO:0000313" key="2">
    <source>
        <dbReference type="Proteomes" id="UP000036097"/>
    </source>
</evidence>
<dbReference type="STRING" id="1195763.ABT56_04270"/>
<comment type="caution">
    <text evidence="1">The sequence shown here is derived from an EMBL/GenBank/DDBJ whole genome shotgun (WGS) entry which is preliminary data.</text>
</comment>
<accession>A0A0J1H846</accession>
<dbReference type="PATRIC" id="fig|1195763.3.peg.909"/>
<organism evidence="1 2">
    <name type="scientific">Photobacterium aquae</name>
    <dbReference type="NCBI Taxonomy" id="1195763"/>
    <lineage>
        <taxon>Bacteria</taxon>
        <taxon>Pseudomonadati</taxon>
        <taxon>Pseudomonadota</taxon>
        <taxon>Gammaproteobacteria</taxon>
        <taxon>Vibrionales</taxon>
        <taxon>Vibrionaceae</taxon>
        <taxon>Photobacterium</taxon>
    </lineage>
</organism>
<dbReference type="OrthoDB" id="6389032at2"/>
<proteinExistence type="predicted"/>
<sequence length="104" mass="11950">MEGKDRIRFECRRLDLAVPVLELDVHGWDFDTFAAVVAPLLERWELKVLEQEANADLHVWLVDFEGCKMLLKAEHYSGQIWLEGLDAESTPVMAFLAQQLPIIV</sequence>
<dbReference type="InterPro" id="IPR022080">
    <property type="entry name" value="DUF3630"/>
</dbReference>
<protein>
    <recommendedName>
        <fullName evidence="3">Aminopeptidase</fullName>
    </recommendedName>
</protein>
<dbReference type="Proteomes" id="UP000036097">
    <property type="component" value="Unassembled WGS sequence"/>
</dbReference>
<keyword evidence="2" id="KW-1185">Reference proteome</keyword>
<dbReference type="EMBL" id="LDOT01000004">
    <property type="protein sequence ID" value="KLV07846.1"/>
    <property type="molecule type" value="Genomic_DNA"/>
</dbReference>
<evidence type="ECO:0000313" key="1">
    <source>
        <dbReference type="EMBL" id="KLV07846.1"/>
    </source>
</evidence>
<dbReference type="Pfam" id="PF12305">
    <property type="entry name" value="DUF3630"/>
    <property type="match status" value="1"/>
</dbReference>
<gene>
    <name evidence="1" type="ORF">ABT56_04270</name>
</gene>
<evidence type="ECO:0008006" key="3">
    <source>
        <dbReference type="Google" id="ProtNLM"/>
    </source>
</evidence>
<reference evidence="1 2" key="1">
    <citation type="submission" date="2015-05" db="EMBL/GenBank/DDBJ databases">
        <title>Photobacterium galathea sp. nov.</title>
        <authorList>
            <person name="Machado H."/>
            <person name="Gram L."/>
        </authorList>
    </citation>
    <scope>NUCLEOTIDE SEQUENCE [LARGE SCALE GENOMIC DNA]</scope>
    <source>
        <strain evidence="1 2">CGMCC 1.12159</strain>
    </source>
</reference>